<dbReference type="PATRIC" id="fig|1610491.3.peg.62"/>
<dbReference type="SUPFAM" id="SSF53850">
    <property type="entry name" value="Periplasmic binding protein-like II"/>
    <property type="match status" value="1"/>
</dbReference>
<dbReference type="Proteomes" id="UP000050580">
    <property type="component" value="Unassembled WGS sequence"/>
</dbReference>
<evidence type="ECO:0000313" key="1">
    <source>
        <dbReference type="EMBL" id="KKW69361.1"/>
    </source>
</evidence>
<dbReference type="EMBL" id="LBNQ01000005">
    <property type="protein sequence ID" value="KKW69361.1"/>
    <property type="molecule type" value="Genomic_DNA"/>
</dbReference>
<dbReference type="RefSeq" id="WP_046740329.1">
    <property type="nucleotide sequence ID" value="NZ_LBNQ01000005.1"/>
</dbReference>
<gene>
    <name evidence="1" type="ORF">AAV94_00300</name>
</gene>
<accession>A0A0U1Q3M5</accession>
<dbReference type="Gene3D" id="3.40.190.10">
    <property type="entry name" value="Periplasmic binding protein-like II"/>
    <property type="match status" value="2"/>
</dbReference>
<name>A0A0U1Q3M5_9BURK</name>
<sequence>MTLNLLVAPDFPPQSFAGWHLFNTVLQRRSGMRLHLLMPQDAAEQAAMLADGNVDVLYANPFDAASLIREEGYLPFARPVNRPNEIVIAAAANAALAGVEDLRPGCRIALTANHDVKLLGLRLLEPADLTDADVQWVPAETYQAAARQVIQGEVDAGFFLASAYHSLSNLTKSRLRPLIESSLRDISHLLIAHPRVAADLPRIQQAMLAIGSQPGDDAVLEGMGLSDGLQALSQEEAEFMLDVIDTLMD</sequence>
<reference evidence="1 2" key="1">
    <citation type="submission" date="2015-05" db="EMBL/GenBank/DDBJ databases">
        <title>Draft genome sequence of Lampropedia sp. CT6, isolated from the microbial mat of a hot water spring, located at Manikaran, India.</title>
        <authorList>
            <person name="Tripathi C."/>
            <person name="Rani P."/>
            <person name="Mahato N.K."/>
            <person name="Lal R."/>
        </authorList>
    </citation>
    <scope>NUCLEOTIDE SEQUENCE [LARGE SCALE GENOMIC DNA]</scope>
    <source>
        <strain evidence="1 2">CT6</strain>
    </source>
</reference>
<dbReference type="OrthoDB" id="34246at2"/>
<keyword evidence="2" id="KW-1185">Reference proteome</keyword>
<evidence type="ECO:0000313" key="2">
    <source>
        <dbReference type="Proteomes" id="UP000050580"/>
    </source>
</evidence>
<proteinExistence type="predicted"/>
<dbReference type="Pfam" id="PF12974">
    <property type="entry name" value="Phosphonate-bd"/>
    <property type="match status" value="1"/>
</dbReference>
<organism evidence="1 2">
    <name type="scientific">Lampropedia cohaerens</name>
    <dbReference type="NCBI Taxonomy" id="1610491"/>
    <lineage>
        <taxon>Bacteria</taxon>
        <taxon>Pseudomonadati</taxon>
        <taxon>Pseudomonadota</taxon>
        <taxon>Betaproteobacteria</taxon>
        <taxon>Burkholderiales</taxon>
        <taxon>Comamonadaceae</taxon>
        <taxon>Lampropedia</taxon>
    </lineage>
</organism>
<protein>
    <submittedName>
        <fullName evidence="1">Phosphate ABC transporter substrate-binding protein</fullName>
    </submittedName>
</protein>
<dbReference type="AlphaFoldDB" id="A0A0U1Q3M5"/>
<dbReference type="STRING" id="1610491.AAV94_00300"/>
<comment type="caution">
    <text evidence="1">The sequence shown here is derived from an EMBL/GenBank/DDBJ whole genome shotgun (WGS) entry which is preliminary data.</text>
</comment>